<dbReference type="AlphaFoldDB" id="A0A6G9YKV6"/>
<feature type="region of interest" description="Disordered" evidence="6">
    <location>
        <begin position="23"/>
        <end position="108"/>
    </location>
</feature>
<evidence type="ECO:0000256" key="6">
    <source>
        <dbReference type="SAM" id="MobiDB-lite"/>
    </source>
</evidence>
<evidence type="ECO:0000256" key="4">
    <source>
        <dbReference type="ARBA" id="ARBA00023139"/>
    </source>
</evidence>
<keyword evidence="4" id="KW-0564">Palmitate</keyword>
<evidence type="ECO:0000313" key="8">
    <source>
        <dbReference type="EMBL" id="QIS13842.1"/>
    </source>
</evidence>
<feature type="chain" id="PRO_5038984812" evidence="7">
    <location>
        <begin position="21"/>
        <end position="247"/>
    </location>
</feature>
<dbReference type="KEGG" id="nah:F5544_29985"/>
<protein>
    <submittedName>
        <fullName evidence="8">LppP/LprE family lipoprotein</fullName>
    </submittedName>
</protein>
<evidence type="ECO:0000256" key="3">
    <source>
        <dbReference type="ARBA" id="ARBA00023136"/>
    </source>
</evidence>
<dbReference type="Proteomes" id="UP000503540">
    <property type="component" value="Chromosome"/>
</dbReference>
<keyword evidence="9" id="KW-1185">Reference proteome</keyword>
<evidence type="ECO:0000256" key="5">
    <source>
        <dbReference type="ARBA" id="ARBA00023288"/>
    </source>
</evidence>
<dbReference type="InterPro" id="IPR025971">
    <property type="entry name" value="LppP/LprE"/>
</dbReference>
<feature type="compositionally biased region" description="Polar residues" evidence="6">
    <location>
        <begin position="24"/>
        <end position="55"/>
    </location>
</feature>
<keyword evidence="2 7" id="KW-0732">Signal</keyword>
<evidence type="ECO:0000256" key="2">
    <source>
        <dbReference type="ARBA" id="ARBA00022729"/>
    </source>
</evidence>
<reference evidence="8 9" key="1">
    <citation type="journal article" date="2019" name="ACS Chem. Biol.">
        <title>Identification and Mobilization of a Cryptic Antibiotic Biosynthesis Gene Locus from a Human-Pathogenic Nocardia Isolate.</title>
        <authorList>
            <person name="Herisse M."/>
            <person name="Ishida K."/>
            <person name="Porter J.L."/>
            <person name="Howden B."/>
            <person name="Hertweck C."/>
            <person name="Stinear T.P."/>
            <person name="Pidot S.J."/>
        </authorList>
    </citation>
    <scope>NUCLEOTIDE SEQUENCE [LARGE SCALE GENOMIC DNA]</scope>
    <source>
        <strain evidence="8 9">AUSMDU00012717</strain>
    </source>
</reference>
<keyword evidence="5 8" id="KW-0449">Lipoprotein</keyword>
<sequence length="247" mass="25271">MRSKSMAAVVLAAVTAIGLAGCGSATSSQSAPTTKPGNVTTQPNPSASQPNTVAPTNGRPAPGATVVDDNGPTPGATTVRDDQPAPPVTTVKNDDPAPPVTSVKNDPAGPYGSGHGLCFDLNSKLAADAIAGLARPAVGSWQNPFASNDPISAGCDGVLSWMTVESGNIHPYVHVLFFTGGTYLGTATLKPYGYTQVLGKTRNTVTVQYKWAEKFDALCCPTGGPTEVTFTLKGRSVSPKGEFPPDN</sequence>
<organism evidence="8 9">
    <name type="scientific">Nocardia arthritidis</name>
    <dbReference type="NCBI Taxonomy" id="228602"/>
    <lineage>
        <taxon>Bacteria</taxon>
        <taxon>Bacillati</taxon>
        <taxon>Actinomycetota</taxon>
        <taxon>Actinomycetes</taxon>
        <taxon>Mycobacteriales</taxon>
        <taxon>Nocardiaceae</taxon>
        <taxon>Nocardia</taxon>
    </lineage>
</organism>
<keyword evidence="1" id="KW-1003">Cell membrane</keyword>
<accession>A0A6G9YKV6</accession>
<gene>
    <name evidence="8" type="ORF">F5544_29985</name>
</gene>
<dbReference type="PROSITE" id="PS51257">
    <property type="entry name" value="PROKAR_LIPOPROTEIN"/>
    <property type="match status" value="1"/>
</dbReference>
<keyword evidence="3" id="KW-0472">Membrane</keyword>
<evidence type="ECO:0000256" key="1">
    <source>
        <dbReference type="ARBA" id="ARBA00022475"/>
    </source>
</evidence>
<dbReference type="RefSeq" id="WP_167476326.1">
    <property type="nucleotide sequence ID" value="NZ_CP046172.1"/>
</dbReference>
<name>A0A6G9YKV6_9NOCA</name>
<dbReference type="EMBL" id="CP046172">
    <property type="protein sequence ID" value="QIS13842.1"/>
    <property type="molecule type" value="Genomic_DNA"/>
</dbReference>
<feature type="signal peptide" evidence="7">
    <location>
        <begin position="1"/>
        <end position="20"/>
    </location>
</feature>
<evidence type="ECO:0000256" key="7">
    <source>
        <dbReference type="SAM" id="SignalP"/>
    </source>
</evidence>
<proteinExistence type="predicted"/>
<dbReference type="Pfam" id="PF14041">
    <property type="entry name" value="Lipoprotein_21"/>
    <property type="match status" value="1"/>
</dbReference>
<evidence type="ECO:0000313" key="9">
    <source>
        <dbReference type="Proteomes" id="UP000503540"/>
    </source>
</evidence>